<comment type="caution">
    <text evidence="1">Lacks conserved residue(s) required for the propagation of feature annotation.</text>
</comment>
<dbReference type="AlphaFoldDB" id="A0AAV4DZ49"/>
<evidence type="ECO:0000313" key="4">
    <source>
        <dbReference type="EMBL" id="GFO49356.1"/>
    </source>
</evidence>
<dbReference type="InterPro" id="IPR001368">
    <property type="entry name" value="TNFR/NGFR_Cys_rich_reg"/>
</dbReference>
<gene>
    <name evidence="4" type="ORF">PoB_007586100</name>
</gene>
<evidence type="ECO:0000313" key="5">
    <source>
        <dbReference type="Proteomes" id="UP000735302"/>
    </source>
</evidence>
<dbReference type="PROSITE" id="PS50050">
    <property type="entry name" value="TNFR_NGFR_2"/>
    <property type="match status" value="1"/>
</dbReference>
<sequence length="126" mass="14147">MLRCVNGFYYSHDSNGASCHPCSKTCPLSRPFLGKECSDTMDRICCKENEMVVRIGKCEKESMRDRPTGSRASHVNQGLRMQKRSTETSSVKKKEEANSQENHGHRFSAGSISLMVPLALIVMRFS</sequence>
<evidence type="ECO:0000256" key="1">
    <source>
        <dbReference type="PROSITE-ProRule" id="PRU00206"/>
    </source>
</evidence>
<organism evidence="4 5">
    <name type="scientific">Plakobranchus ocellatus</name>
    <dbReference type="NCBI Taxonomy" id="259542"/>
    <lineage>
        <taxon>Eukaryota</taxon>
        <taxon>Metazoa</taxon>
        <taxon>Spiralia</taxon>
        <taxon>Lophotrochozoa</taxon>
        <taxon>Mollusca</taxon>
        <taxon>Gastropoda</taxon>
        <taxon>Heterobranchia</taxon>
        <taxon>Euthyneura</taxon>
        <taxon>Panpulmonata</taxon>
        <taxon>Sacoglossa</taxon>
        <taxon>Placobranchoidea</taxon>
        <taxon>Plakobranchidae</taxon>
        <taxon>Plakobranchus</taxon>
    </lineage>
</organism>
<evidence type="ECO:0000256" key="2">
    <source>
        <dbReference type="SAM" id="MobiDB-lite"/>
    </source>
</evidence>
<keyword evidence="1" id="KW-1015">Disulfide bond</keyword>
<accession>A0AAV4DZ49</accession>
<reference evidence="4 5" key="1">
    <citation type="journal article" date="2021" name="Elife">
        <title>Chloroplast acquisition without the gene transfer in kleptoplastic sea slugs, Plakobranchus ocellatus.</title>
        <authorList>
            <person name="Maeda T."/>
            <person name="Takahashi S."/>
            <person name="Yoshida T."/>
            <person name="Shimamura S."/>
            <person name="Takaki Y."/>
            <person name="Nagai Y."/>
            <person name="Toyoda A."/>
            <person name="Suzuki Y."/>
            <person name="Arimoto A."/>
            <person name="Ishii H."/>
            <person name="Satoh N."/>
            <person name="Nishiyama T."/>
            <person name="Hasebe M."/>
            <person name="Maruyama T."/>
            <person name="Minagawa J."/>
            <person name="Obokata J."/>
            <person name="Shigenobu S."/>
        </authorList>
    </citation>
    <scope>NUCLEOTIDE SEQUENCE [LARGE SCALE GENOMIC DNA]</scope>
</reference>
<feature type="disulfide bond" evidence="1">
    <location>
        <begin position="4"/>
        <end position="19"/>
    </location>
</feature>
<feature type="compositionally biased region" description="Basic and acidic residues" evidence="2">
    <location>
        <begin position="84"/>
        <end position="97"/>
    </location>
</feature>
<dbReference type="EMBL" id="BLXT01008474">
    <property type="protein sequence ID" value="GFO49356.1"/>
    <property type="molecule type" value="Genomic_DNA"/>
</dbReference>
<name>A0AAV4DZ49_9GAST</name>
<comment type="caution">
    <text evidence="4">The sequence shown here is derived from an EMBL/GenBank/DDBJ whole genome shotgun (WGS) entry which is preliminary data.</text>
</comment>
<dbReference type="PROSITE" id="PS00652">
    <property type="entry name" value="TNFR_NGFR_1"/>
    <property type="match status" value="1"/>
</dbReference>
<feature type="domain" description="TNFR-Cys" evidence="3">
    <location>
        <begin position="3"/>
        <end position="45"/>
    </location>
</feature>
<evidence type="ECO:0000259" key="3">
    <source>
        <dbReference type="PROSITE" id="PS50050"/>
    </source>
</evidence>
<keyword evidence="5" id="KW-1185">Reference proteome</keyword>
<feature type="compositionally biased region" description="Basic and acidic residues" evidence="2">
    <location>
        <begin position="58"/>
        <end position="68"/>
    </location>
</feature>
<feature type="repeat" description="TNFR-Cys" evidence="1">
    <location>
        <begin position="3"/>
        <end position="45"/>
    </location>
</feature>
<proteinExistence type="predicted"/>
<protein>
    <recommendedName>
        <fullName evidence="3">TNFR-Cys domain-containing protein</fullName>
    </recommendedName>
</protein>
<feature type="region of interest" description="Disordered" evidence="2">
    <location>
        <begin position="58"/>
        <end position="105"/>
    </location>
</feature>
<dbReference type="Proteomes" id="UP000735302">
    <property type="component" value="Unassembled WGS sequence"/>
</dbReference>